<sequence>MDIVDREGGVHLAMDRSWVDDAVVKGERARRCCLRRSSNACVPAGETQEQQYCGWLGNMRTGRTGPVSNGDVCILKATRDKGISNTNSQNGHGIRLRTVTAFGQFFHLKCMQSRDRSKSDHPLASDIAKILSVFATVGSLSFAASDNPQVNLLILLPVFVQQAQLDMARLLVFAMVLVSRLCSMERLLLDLPNALQRMLADQLGAFQRQMSEGFPETGGITSVKLRFVDVDRPIDTLFTGYPVQWQNGGSAKVAIFENDTQITQGHLSKLQIEILPVYADFFTEQGQEDFTKEEFNKQICMYKGKESVLKTVNLANGEAYIGPFSFTESSQRKRLRLTARVKRQDLSIRVQEAISDPFVVKVGRSKQNRKSYPPSKEEAVYRLEKISLKGKHCTLLAEKNITTVKQFMRHYYRDESGLQKLLDMREDWSTLIKHATTSDPGLEIYSFVVEENTEILFNDFYNLVGMMISELYFPVNGLDQFQQIKVNNWKVSAYKKFDERENSGGLTPDYFMTDGIPVRAMPLNNDAGTSVQARTKLQYPNDMAAQQEFGDQHPLNGFSGSAVLSNNDAGPSNQGTLPFPQHTYQGLGQHDPSVPQNGAPYSLHQGNILNDQGPLSAQPTIPSHNFSSVPQDDMIAGASQTGQRTPSLDPVLADMSSGFSPVPFEDFWLDLPVDEADHDIARANNGIWLVFLKANLSEQENMRLIFGTEHIVKGLTQRNVLNDQGSFSAQPTIPSHILLPPLQDDMITGASLTGQGITSLDNVPADISSGFPSFEFDDSLDELLALVEYEADQGIGPTNNGMQLSIWQP</sequence>
<dbReference type="InterPro" id="IPR046830">
    <property type="entry name" value="Calmod_bind_M"/>
</dbReference>
<dbReference type="InterPro" id="IPR046831">
    <property type="entry name" value="Calmodulin_bind_N"/>
</dbReference>
<dbReference type="GO" id="GO:0005516">
    <property type="term" value="F:calmodulin binding"/>
    <property type="evidence" value="ECO:0007669"/>
    <property type="project" value="InterPro"/>
</dbReference>
<dbReference type="Pfam" id="PF20451">
    <property type="entry name" value="Calmod_bind_M"/>
    <property type="match status" value="1"/>
</dbReference>
<evidence type="ECO:0000259" key="10">
    <source>
        <dbReference type="Pfam" id="PF20452"/>
    </source>
</evidence>
<evidence type="ECO:0000256" key="7">
    <source>
        <dbReference type="ARBA" id="ARBA00023242"/>
    </source>
</evidence>
<evidence type="ECO:0000256" key="5">
    <source>
        <dbReference type="ARBA" id="ARBA00023159"/>
    </source>
</evidence>
<keyword evidence="6" id="KW-0804">Transcription</keyword>
<evidence type="ECO:0000313" key="11">
    <source>
        <dbReference type="EnsemblPlants" id="EMT20751"/>
    </source>
</evidence>
<dbReference type="PANTHER" id="PTHR31713">
    <property type="entry name" value="OS02G0177800 PROTEIN"/>
    <property type="match status" value="1"/>
</dbReference>
<dbReference type="GO" id="GO:0080142">
    <property type="term" value="P:regulation of salicylic acid biosynthetic process"/>
    <property type="evidence" value="ECO:0007669"/>
    <property type="project" value="TreeGrafter"/>
</dbReference>
<comment type="similarity">
    <text evidence="2">Belongs to the plant ACBP60 protein family.</text>
</comment>
<reference evidence="11" key="1">
    <citation type="submission" date="2015-06" db="UniProtKB">
        <authorList>
            <consortium name="EnsemblPlants"/>
        </authorList>
    </citation>
    <scope>IDENTIFICATION</scope>
</reference>
<dbReference type="GO" id="GO:0043565">
    <property type="term" value="F:sequence-specific DNA binding"/>
    <property type="evidence" value="ECO:0007669"/>
    <property type="project" value="TreeGrafter"/>
</dbReference>
<dbReference type="PANTHER" id="PTHR31713:SF8">
    <property type="entry name" value="OS03G0778000 PROTEIN"/>
    <property type="match status" value="1"/>
</dbReference>
<evidence type="ECO:0000256" key="4">
    <source>
        <dbReference type="ARBA" id="ARBA00023125"/>
    </source>
</evidence>
<dbReference type="Pfam" id="PF07887">
    <property type="entry name" value="Calmodulin_bind"/>
    <property type="match status" value="1"/>
</dbReference>
<dbReference type="GO" id="GO:0005634">
    <property type="term" value="C:nucleus"/>
    <property type="evidence" value="ECO:0007669"/>
    <property type="project" value="UniProtKB-SubCell"/>
</dbReference>
<keyword evidence="3" id="KW-0805">Transcription regulation</keyword>
<dbReference type="ExpressionAtlas" id="M8CCB9">
    <property type="expression patterns" value="baseline"/>
</dbReference>
<feature type="domain" description="Calmodulin binding protein C-terminal" evidence="10">
    <location>
        <begin position="444"/>
        <end position="501"/>
    </location>
</feature>
<dbReference type="AlphaFoldDB" id="M8CCB9"/>
<name>M8CCB9_AEGTA</name>
<keyword evidence="7" id="KW-0539">Nucleus</keyword>
<feature type="domain" description="Calmodulin binding protein central" evidence="9">
    <location>
        <begin position="376"/>
        <end position="438"/>
    </location>
</feature>
<evidence type="ECO:0000259" key="8">
    <source>
        <dbReference type="Pfam" id="PF07887"/>
    </source>
</evidence>
<dbReference type="EnsemblPlants" id="EMT20751">
    <property type="protein sequence ID" value="EMT20751"/>
    <property type="gene ID" value="F775_23708"/>
</dbReference>
<dbReference type="InterPro" id="IPR046829">
    <property type="entry name" value="Calmod_bind_C"/>
</dbReference>
<evidence type="ECO:0000256" key="1">
    <source>
        <dbReference type="ARBA" id="ARBA00004123"/>
    </source>
</evidence>
<dbReference type="Pfam" id="PF20452">
    <property type="entry name" value="Calmod_bind_C"/>
    <property type="match status" value="1"/>
</dbReference>
<evidence type="ECO:0000256" key="2">
    <source>
        <dbReference type="ARBA" id="ARBA00007214"/>
    </source>
</evidence>
<organism evidence="11">
    <name type="scientific">Aegilops tauschii</name>
    <name type="common">Tausch's goatgrass</name>
    <name type="synonym">Aegilops squarrosa</name>
    <dbReference type="NCBI Taxonomy" id="37682"/>
    <lineage>
        <taxon>Eukaryota</taxon>
        <taxon>Viridiplantae</taxon>
        <taxon>Streptophyta</taxon>
        <taxon>Embryophyta</taxon>
        <taxon>Tracheophyta</taxon>
        <taxon>Spermatophyta</taxon>
        <taxon>Magnoliopsida</taxon>
        <taxon>Liliopsida</taxon>
        <taxon>Poales</taxon>
        <taxon>Poaceae</taxon>
        <taxon>BOP clade</taxon>
        <taxon>Pooideae</taxon>
        <taxon>Triticodae</taxon>
        <taxon>Triticeae</taxon>
        <taxon>Triticinae</taxon>
        <taxon>Aegilops</taxon>
    </lineage>
</organism>
<proteinExistence type="inferred from homology"/>
<accession>M8CCB9</accession>
<keyword evidence="5" id="KW-0010">Activator</keyword>
<feature type="domain" description="Calmodulin binding protein-like N-terminal" evidence="8">
    <location>
        <begin position="223"/>
        <end position="362"/>
    </location>
</feature>
<dbReference type="GO" id="GO:0003700">
    <property type="term" value="F:DNA-binding transcription factor activity"/>
    <property type="evidence" value="ECO:0007669"/>
    <property type="project" value="TreeGrafter"/>
</dbReference>
<dbReference type="InterPro" id="IPR012416">
    <property type="entry name" value="CBP60"/>
</dbReference>
<comment type="subcellular location">
    <subcellularLocation>
        <location evidence="1">Nucleus</location>
    </subcellularLocation>
</comment>
<evidence type="ECO:0000259" key="9">
    <source>
        <dbReference type="Pfam" id="PF20451"/>
    </source>
</evidence>
<keyword evidence="4" id="KW-0238">DNA-binding</keyword>
<evidence type="ECO:0000256" key="3">
    <source>
        <dbReference type="ARBA" id="ARBA00023015"/>
    </source>
</evidence>
<protein>
    <submittedName>
        <fullName evidence="11">Uncharacterized protein</fullName>
    </submittedName>
</protein>
<evidence type="ECO:0000256" key="6">
    <source>
        <dbReference type="ARBA" id="ARBA00023163"/>
    </source>
</evidence>